<dbReference type="InterPro" id="IPR050171">
    <property type="entry name" value="MFS_Transporters"/>
</dbReference>
<feature type="transmembrane region" description="Helical" evidence="7">
    <location>
        <begin position="138"/>
        <end position="158"/>
    </location>
</feature>
<evidence type="ECO:0000256" key="5">
    <source>
        <dbReference type="ARBA" id="ARBA00022989"/>
    </source>
</evidence>
<accession>A0ABT9FN48</accession>
<dbReference type="InterPro" id="IPR036259">
    <property type="entry name" value="MFS_trans_sf"/>
</dbReference>
<feature type="transmembrane region" description="Helical" evidence="7">
    <location>
        <begin position="309"/>
        <end position="330"/>
    </location>
</feature>
<feature type="domain" description="Major facilitator superfamily (MFS) profile" evidence="8">
    <location>
        <begin position="10"/>
        <end position="396"/>
    </location>
</feature>
<feature type="transmembrane region" description="Helical" evidence="7">
    <location>
        <begin position="164"/>
        <end position="184"/>
    </location>
</feature>
<sequence>MRFLQSYPKEVKIFLIASLVNSAGGSLMWPLVTMYVFDELGHSMSDAGFVILIQSLGSIFGQLLGGALYHRVGVKNLIVGSLALNALGLCALPFTSNYWPVFVIMMGFIGFCNAMSMPAIQAFIGFRFADRRGELFNVIYVANNIGVALGTALSGVLADLSYHLSFVLNGLTSAVFALFFFVYLTRVDMEEGKVHLSKRSSASGELPLPVLLRDTRIYLYIGLGTMFLWFGNSIWNTGVSPFIIEEGMPKSMYGLLWTLNGILIFVAQPLVSWIRRSWTATTSSQLIASGIFYLAAYILMVLVPNYPGMVLAMVLATIGEMLMSPAIPAFLSEHGGKGAPFYIGLVGGIGAAGRVFGPYAMGVLYDQAGLAPAVWLAAVTAVFCILFYMLHSGLNRSRVQKELETVRGGY</sequence>
<feature type="transmembrane region" description="Helical" evidence="7">
    <location>
        <begin position="49"/>
        <end position="69"/>
    </location>
</feature>
<evidence type="ECO:0000256" key="4">
    <source>
        <dbReference type="ARBA" id="ARBA00022692"/>
    </source>
</evidence>
<keyword evidence="4 7" id="KW-0812">Transmembrane</keyword>
<dbReference type="InterPro" id="IPR020846">
    <property type="entry name" value="MFS_dom"/>
</dbReference>
<organism evidence="9 10">
    <name type="scientific">Paenibacillus zeirhizosphaerae</name>
    <dbReference type="NCBI Taxonomy" id="2987519"/>
    <lineage>
        <taxon>Bacteria</taxon>
        <taxon>Bacillati</taxon>
        <taxon>Bacillota</taxon>
        <taxon>Bacilli</taxon>
        <taxon>Bacillales</taxon>
        <taxon>Paenibacillaceae</taxon>
        <taxon>Paenibacillus</taxon>
    </lineage>
</organism>
<feature type="transmembrane region" description="Helical" evidence="7">
    <location>
        <begin position="12"/>
        <end position="37"/>
    </location>
</feature>
<dbReference type="InterPro" id="IPR011701">
    <property type="entry name" value="MFS"/>
</dbReference>
<dbReference type="Pfam" id="PF07690">
    <property type="entry name" value="MFS_1"/>
    <property type="match status" value="1"/>
</dbReference>
<feature type="transmembrane region" description="Helical" evidence="7">
    <location>
        <begin position="101"/>
        <end position="126"/>
    </location>
</feature>
<comment type="subcellular location">
    <subcellularLocation>
        <location evidence="1">Cell membrane</location>
        <topology evidence="1">Multi-pass membrane protein</topology>
    </subcellularLocation>
</comment>
<reference evidence="9 10" key="1">
    <citation type="submission" date="2022-10" db="EMBL/GenBank/DDBJ databases">
        <title>Paenibacillus description and whole genome data of maize root bacterial community.</title>
        <authorList>
            <person name="Marton D."/>
            <person name="Farkas M."/>
            <person name="Cserhati M."/>
        </authorList>
    </citation>
    <scope>NUCLEOTIDE SEQUENCE [LARGE SCALE GENOMIC DNA]</scope>
    <source>
        <strain evidence="9 10">P96</strain>
    </source>
</reference>
<dbReference type="PANTHER" id="PTHR23517">
    <property type="entry name" value="RESISTANCE PROTEIN MDTM, PUTATIVE-RELATED-RELATED"/>
    <property type="match status" value="1"/>
</dbReference>
<dbReference type="Proteomes" id="UP001241848">
    <property type="component" value="Unassembled WGS sequence"/>
</dbReference>
<dbReference type="RefSeq" id="WP_305753762.1">
    <property type="nucleotide sequence ID" value="NZ_JAPCKK010000011.1"/>
</dbReference>
<evidence type="ECO:0000256" key="6">
    <source>
        <dbReference type="ARBA" id="ARBA00023136"/>
    </source>
</evidence>
<evidence type="ECO:0000259" key="8">
    <source>
        <dbReference type="PROSITE" id="PS50850"/>
    </source>
</evidence>
<evidence type="ECO:0000256" key="1">
    <source>
        <dbReference type="ARBA" id="ARBA00004651"/>
    </source>
</evidence>
<feature type="transmembrane region" description="Helical" evidence="7">
    <location>
        <begin position="255"/>
        <end position="274"/>
    </location>
</feature>
<dbReference type="SUPFAM" id="SSF103473">
    <property type="entry name" value="MFS general substrate transporter"/>
    <property type="match status" value="1"/>
</dbReference>
<keyword evidence="2" id="KW-0813">Transport</keyword>
<feature type="transmembrane region" description="Helical" evidence="7">
    <location>
        <begin position="286"/>
        <end position="303"/>
    </location>
</feature>
<keyword evidence="6 7" id="KW-0472">Membrane</keyword>
<evidence type="ECO:0000313" key="10">
    <source>
        <dbReference type="Proteomes" id="UP001241848"/>
    </source>
</evidence>
<keyword evidence="10" id="KW-1185">Reference proteome</keyword>
<dbReference type="Gene3D" id="1.20.1250.20">
    <property type="entry name" value="MFS general substrate transporter like domains"/>
    <property type="match status" value="1"/>
</dbReference>
<proteinExistence type="predicted"/>
<keyword evidence="3" id="KW-1003">Cell membrane</keyword>
<dbReference type="EMBL" id="JAPCKK010000011">
    <property type="protein sequence ID" value="MDP4096135.1"/>
    <property type="molecule type" value="Genomic_DNA"/>
</dbReference>
<gene>
    <name evidence="9" type="ORF">OIN60_05045</name>
</gene>
<dbReference type="PROSITE" id="PS50850">
    <property type="entry name" value="MFS"/>
    <property type="match status" value="1"/>
</dbReference>
<comment type="caution">
    <text evidence="9">The sequence shown here is derived from an EMBL/GenBank/DDBJ whole genome shotgun (WGS) entry which is preliminary data.</text>
</comment>
<evidence type="ECO:0000313" key="9">
    <source>
        <dbReference type="EMBL" id="MDP4096135.1"/>
    </source>
</evidence>
<evidence type="ECO:0000256" key="7">
    <source>
        <dbReference type="SAM" id="Phobius"/>
    </source>
</evidence>
<feature type="transmembrane region" description="Helical" evidence="7">
    <location>
        <begin position="373"/>
        <end position="391"/>
    </location>
</feature>
<protein>
    <submittedName>
        <fullName evidence="9">MFS transporter</fullName>
    </submittedName>
</protein>
<dbReference type="PANTHER" id="PTHR23517:SF10">
    <property type="entry name" value="MAJOR FACILITATOR SUPERFAMILY (MFS) PROFILE DOMAIN-CONTAINING PROTEIN"/>
    <property type="match status" value="1"/>
</dbReference>
<name>A0ABT9FN48_9BACL</name>
<feature type="transmembrane region" description="Helical" evidence="7">
    <location>
        <begin position="217"/>
        <end position="235"/>
    </location>
</feature>
<feature type="transmembrane region" description="Helical" evidence="7">
    <location>
        <begin position="342"/>
        <end position="361"/>
    </location>
</feature>
<feature type="transmembrane region" description="Helical" evidence="7">
    <location>
        <begin position="76"/>
        <end position="95"/>
    </location>
</feature>
<evidence type="ECO:0000256" key="2">
    <source>
        <dbReference type="ARBA" id="ARBA00022448"/>
    </source>
</evidence>
<keyword evidence="5 7" id="KW-1133">Transmembrane helix</keyword>
<evidence type="ECO:0000256" key="3">
    <source>
        <dbReference type="ARBA" id="ARBA00022475"/>
    </source>
</evidence>